<comment type="caution">
    <text evidence="1">The sequence shown here is derived from an EMBL/GenBank/DDBJ whole genome shotgun (WGS) entry which is preliminary data.</text>
</comment>
<dbReference type="OrthoDB" id="10547967at2759"/>
<dbReference type="Proteomes" id="UP000237246">
    <property type="component" value="Unassembled WGS sequence"/>
</dbReference>
<gene>
    <name evidence="1" type="ORF">CIB84_015508</name>
</gene>
<dbReference type="AlphaFoldDB" id="A0A2P4S9F4"/>
<evidence type="ECO:0000313" key="2">
    <source>
        <dbReference type="Proteomes" id="UP000237246"/>
    </source>
</evidence>
<accession>A0A2P4S9F4</accession>
<reference evidence="1 2" key="1">
    <citation type="submission" date="2018-01" db="EMBL/GenBank/DDBJ databases">
        <title>Comparison of the Chinese Bamboo Partridge and Red Junglefowl genome sequences highlights the importance of demography in genome evolution.</title>
        <authorList>
            <person name="Tiley G.P."/>
            <person name="Kimball R.T."/>
            <person name="Braun E.L."/>
            <person name="Burleigh J.G."/>
        </authorList>
    </citation>
    <scope>NUCLEOTIDE SEQUENCE [LARGE SCALE GENOMIC DNA]</scope>
    <source>
        <strain evidence="1">RTK389</strain>
        <tissue evidence="1">Blood</tissue>
    </source>
</reference>
<keyword evidence="2" id="KW-1185">Reference proteome</keyword>
<proteinExistence type="predicted"/>
<protein>
    <submittedName>
        <fullName evidence="1">Uncharacterized protein</fullName>
    </submittedName>
</protein>
<organism evidence="1 2">
    <name type="scientific">Bambusicola thoracicus</name>
    <name type="common">Chinese bamboo-partridge</name>
    <name type="synonym">Perdix thoracica</name>
    <dbReference type="NCBI Taxonomy" id="9083"/>
    <lineage>
        <taxon>Eukaryota</taxon>
        <taxon>Metazoa</taxon>
        <taxon>Chordata</taxon>
        <taxon>Craniata</taxon>
        <taxon>Vertebrata</taxon>
        <taxon>Euteleostomi</taxon>
        <taxon>Archelosauria</taxon>
        <taxon>Archosauria</taxon>
        <taxon>Dinosauria</taxon>
        <taxon>Saurischia</taxon>
        <taxon>Theropoda</taxon>
        <taxon>Coelurosauria</taxon>
        <taxon>Aves</taxon>
        <taxon>Neognathae</taxon>
        <taxon>Galloanserae</taxon>
        <taxon>Galliformes</taxon>
        <taxon>Phasianidae</taxon>
        <taxon>Perdicinae</taxon>
        <taxon>Bambusicola</taxon>
    </lineage>
</organism>
<sequence>MPRMWVQNNVQEKNKKMYPFTKAIECNWGTVGTRCVRKLKMRVIMQESFKAKNEHLKLP</sequence>
<dbReference type="EMBL" id="PPHD01078634">
    <property type="protein sequence ID" value="POI20746.1"/>
    <property type="molecule type" value="Genomic_DNA"/>
</dbReference>
<evidence type="ECO:0000313" key="1">
    <source>
        <dbReference type="EMBL" id="POI20746.1"/>
    </source>
</evidence>
<name>A0A2P4S9F4_BAMTH</name>